<proteinExistence type="predicted"/>
<name>A0A6J6P879_9ZZZZ</name>
<accession>A0A6J6P879</accession>
<protein>
    <submittedName>
        <fullName evidence="1">Unannotated protein</fullName>
    </submittedName>
</protein>
<dbReference type="AlphaFoldDB" id="A0A6J6P879"/>
<gene>
    <name evidence="1" type="ORF">UFOPK2370_01068</name>
</gene>
<dbReference type="EMBL" id="CAEZXK010000038">
    <property type="protein sequence ID" value="CAB4692768.1"/>
    <property type="molecule type" value="Genomic_DNA"/>
</dbReference>
<sequence length="127" mass="14401">MPWGADQTFGENRQTPELLDTFSFAMDKPDVPYPWIKLTHKTETLERGVLFRKCLAYKPCQTLYLQQLKATSAKATAIKLPNLMVNAGKVVDFLSSDNNRAEQKRNSVFIAAQHKAVAALLKQYKIK</sequence>
<reference evidence="1" key="1">
    <citation type="submission" date="2020-05" db="EMBL/GenBank/DDBJ databases">
        <authorList>
            <person name="Chiriac C."/>
            <person name="Salcher M."/>
            <person name="Ghai R."/>
            <person name="Kavagutti S V."/>
        </authorList>
    </citation>
    <scope>NUCLEOTIDE SEQUENCE</scope>
</reference>
<evidence type="ECO:0000313" key="1">
    <source>
        <dbReference type="EMBL" id="CAB4692768.1"/>
    </source>
</evidence>
<organism evidence="1">
    <name type="scientific">freshwater metagenome</name>
    <dbReference type="NCBI Taxonomy" id="449393"/>
    <lineage>
        <taxon>unclassified sequences</taxon>
        <taxon>metagenomes</taxon>
        <taxon>ecological metagenomes</taxon>
    </lineage>
</organism>